<accession>A0A0P9DX31</accession>
<reference evidence="2 3" key="1">
    <citation type="submission" date="2015-09" db="EMBL/GenBank/DDBJ databases">
        <title>Draft genome sequence of Kouleothrix aurantiaca JCM 19913.</title>
        <authorList>
            <person name="Hemp J."/>
        </authorList>
    </citation>
    <scope>NUCLEOTIDE SEQUENCE [LARGE SCALE GENOMIC DNA]</scope>
    <source>
        <strain evidence="2 3">COM-B</strain>
    </source>
</reference>
<comment type="caution">
    <text evidence="2">The sequence shown here is derived from an EMBL/GenBank/DDBJ whole genome shotgun (WGS) entry which is preliminary data.</text>
</comment>
<evidence type="ECO:0000259" key="1">
    <source>
        <dbReference type="Pfam" id="PF14239"/>
    </source>
</evidence>
<dbReference type="Proteomes" id="UP000050509">
    <property type="component" value="Unassembled WGS sequence"/>
</dbReference>
<keyword evidence="3" id="KW-1185">Reference proteome</keyword>
<dbReference type="PATRIC" id="fig|186479.3.peg.7986"/>
<dbReference type="SMR" id="A0A0P9DX31"/>
<evidence type="ECO:0000313" key="3">
    <source>
        <dbReference type="Proteomes" id="UP000050509"/>
    </source>
</evidence>
<evidence type="ECO:0000313" key="2">
    <source>
        <dbReference type="EMBL" id="KPV54558.1"/>
    </source>
</evidence>
<dbReference type="InterPro" id="IPR025938">
    <property type="entry name" value="RRXRR_dom"/>
</dbReference>
<dbReference type="AlphaFoldDB" id="A0A0P9DX31"/>
<feature type="domain" description="RRXRR" evidence="1">
    <location>
        <begin position="5"/>
        <end position="162"/>
    </location>
</feature>
<gene>
    <name evidence="2" type="ORF">SE17_03035</name>
</gene>
<dbReference type="Pfam" id="PF14239">
    <property type="entry name" value="RRXRR"/>
    <property type="match status" value="1"/>
</dbReference>
<dbReference type="EMBL" id="LJCR01000039">
    <property type="protein sequence ID" value="KPV54558.1"/>
    <property type="molecule type" value="Genomic_DNA"/>
</dbReference>
<sequence length="336" mass="38391">MQPFIPVISANGKRLMPTTNRKADRLIASGRALRRFSRGLFYIQLTDRADGYTQPIAVGIDSGSKKEAFTVQSTAHTFLNVQADAVTWVKEHIKTRRQMRRVRRYRKTPCRACRPNRLRGRICLPPSTRARWDWKLRLLRWLARHYPITDVVIEGIAATTRKGKRRWNESFSPLQVGKLWFYGQVEQIAELTVVPSRFTSGLRDQAGLVKSRAKLSDRWDAHCVDSFVLASYRVGGPSRPGSTAMLYITPLQFHRRQLHRLQPEKGGKRKPYGGTISLGLKRGSWVRHPRYGIVYVGGTRAEGSLSLHELQTGKRLTTHAKVGDCQFLCTASWRVR</sequence>
<name>A0A0P9DX31_9CHLR</name>
<organism evidence="2 3">
    <name type="scientific">Kouleothrix aurantiaca</name>
    <dbReference type="NCBI Taxonomy" id="186479"/>
    <lineage>
        <taxon>Bacteria</taxon>
        <taxon>Bacillati</taxon>
        <taxon>Chloroflexota</taxon>
        <taxon>Chloroflexia</taxon>
        <taxon>Chloroflexales</taxon>
        <taxon>Roseiflexineae</taxon>
        <taxon>Roseiflexaceae</taxon>
        <taxon>Kouleothrix</taxon>
    </lineage>
</organism>
<proteinExistence type="predicted"/>
<protein>
    <recommendedName>
        <fullName evidence="1">RRXRR domain-containing protein</fullName>
    </recommendedName>
</protein>